<dbReference type="Proteomes" id="UP000867740">
    <property type="component" value="Unassembled WGS sequence"/>
</dbReference>
<protein>
    <recommendedName>
        <fullName evidence="1">DUF5983 domain-containing protein</fullName>
    </recommendedName>
</protein>
<dbReference type="InterPro" id="IPR046025">
    <property type="entry name" value="DUF5983"/>
</dbReference>
<dbReference type="AlphaFoldDB" id="A0A9P3T6E8"/>
<dbReference type="Pfam" id="PF19419">
    <property type="entry name" value="DUF5983"/>
    <property type="match status" value="1"/>
</dbReference>
<gene>
    <name evidence="2" type="ORF">I8531_001868</name>
</gene>
<reference evidence="2" key="2">
    <citation type="submission" date="2020-10" db="EMBL/GenBank/DDBJ databases">
        <authorList>
            <consortium name="NCBI Pathogen Detection Project"/>
        </authorList>
    </citation>
    <scope>NUCLEOTIDE SEQUENCE</scope>
    <source>
        <strain evidence="2">CAVp300</strain>
    </source>
</reference>
<reference evidence="2" key="1">
    <citation type="journal article" date="2018" name="Genome Biol.">
        <title>SKESA: strategic k-mer extension for scrupulous assemblies.</title>
        <authorList>
            <person name="Souvorov A."/>
            <person name="Agarwala R."/>
            <person name="Lipman D.J."/>
        </authorList>
    </citation>
    <scope>NUCLEOTIDE SEQUENCE</scope>
    <source>
        <strain evidence="2">CAVp300</strain>
    </source>
</reference>
<proteinExistence type="predicted"/>
<name>A0A9P3T6E8_KLUIN</name>
<sequence length="111" mass="12870">MKLMTPAFPLHFIFNGIQFSTAHITDQDNECLYQLSHDMAEYGDAEWIYFTGTGYLLRLSAWWHPLLCLKKLGLSKSCRRLVSTMTRQYSITTIHLDAATYTLPGLETFDW</sequence>
<accession>A0A9P3T6E8</accession>
<evidence type="ECO:0000313" key="2">
    <source>
        <dbReference type="EMBL" id="HAT3581579.1"/>
    </source>
</evidence>
<evidence type="ECO:0000259" key="1">
    <source>
        <dbReference type="Pfam" id="PF19419"/>
    </source>
</evidence>
<evidence type="ECO:0000313" key="3">
    <source>
        <dbReference type="Proteomes" id="UP000867740"/>
    </source>
</evidence>
<feature type="domain" description="DUF5983" evidence="1">
    <location>
        <begin position="18"/>
        <end position="111"/>
    </location>
</feature>
<dbReference type="EMBL" id="DACSUM010000012">
    <property type="protein sequence ID" value="HAT3581579.1"/>
    <property type="molecule type" value="Genomic_DNA"/>
</dbReference>
<organism evidence="2 3">
    <name type="scientific">Kluyvera intermedia</name>
    <name type="common">Enterobacter intermedius</name>
    <dbReference type="NCBI Taxonomy" id="61648"/>
    <lineage>
        <taxon>Bacteria</taxon>
        <taxon>Pseudomonadati</taxon>
        <taxon>Pseudomonadota</taxon>
        <taxon>Gammaproteobacteria</taxon>
        <taxon>Enterobacterales</taxon>
        <taxon>Enterobacteriaceae</taxon>
        <taxon>Kluyvera</taxon>
    </lineage>
</organism>
<comment type="caution">
    <text evidence="2">The sequence shown here is derived from an EMBL/GenBank/DDBJ whole genome shotgun (WGS) entry which is preliminary data.</text>
</comment>